<organism evidence="1 2">
    <name type="scientific">Heterorhabditis bacteriophora</name>
    <name type="common">Entomopathogenic nematode worm</name>
    <dbReference type="NCBI Taxonomy" id="37862"/>
    <lineage>
        <taxon>Eukaryota</taxon>
        <taxon>Metazoa</taxon>
        <taxon>Ecdysozoa</taxon>
        <taxon>Nematoda</taxon>
        <taxon>Chromadorea</taxon>
        <taxon>Rhabditida</taxon>
        <taxon>Rhabditina</taxon>
        <taxon>Rhabditomorpha</taxon>
        <taxon>Strongyloidea</taxon>
        <taxon>Heterorhabditidae</taxon>
        <taxon>Heterorhabditis</taxon>
    </lineage>
</organism>
<dbReference type="AlphaFoldDB" id="A0A1I7WLY6"/>
<evidence type="ECO:0000313" key="2">
    <source>
        <dbReference type="WBParaSite" id="Hba_06158"/>
    </source>
</evidence>
<protein>
    <submittedName>
        <fullName evidence="2">Ovule protein</fullName>
    </submittedName>
</protein>
<name>A0A1I7WLY6_HETBA</name>
<proteinExistence type="predicted"/>
<sequence>MTVDEQSLKNAVYLPHVSWVIGCSGTIETFHLVASFIPPYFLCLLTIFKDYPFYKLIFLIFRHTKIKRVAGPVSHAIPPRVLSSMLLEYKMHIHTMHFFLL</sequence>
<dbReference type="Proteomes" id="UP000095283">
    <property type="component" value="Unplaced"/>
</dbReference>
<accession>A0A1I7WLY6</accession>
<dbReference type="WBParaSite" id="Hba_06158">
    <property type="protein sequence ID" value="Hba_06158"/>
    <property type="gene ID" value="Hba_06158"/>
</dbReference>
<keyword evidence="1" id="KW-1185">Reference proteome</keyword>
<evidence type="ECO:0000313" key="1">
    <source>
        <dbReference type="Proteomes" id="UP000095283"/>
    </source>
</evidence>
<reference evidence="2" key="1">
    <citation type="submission" date="2016-11" db="UniProtKB">
        <authorList>
            <consortium name="WormBaseParasite"/>
        </authorList>
    </citation>
    <scope>IDENTIFICATION</scope>
</reference>